<feature type="compositionally biased region" description="Pro residues" evidence="1">
    <location>
        <begin position="827"/>
        <end position="836"/>
    </location>
</feature>
<organism evidence="2 3">
    <name type="scientific">Roseospira goensis</name>
    <dbReference type="NCBI Taxonomy" id="391922"/>
    <lineage>
        <taxon>Bacteria</taxon>
        <taxon>Pseudomonadati</taxon>
        <taxon>Pseudomonadota</taxon>
        <taxon>Alphaproteobacteria</taxon>
        <taxon>Rhodospirillales</taxon>
        <taxon>Rhodospirillaceae</taxon>
        <taxon>Roseospira</taxon>
    </lineage>
</organism>
<name>A0A7W6S337_9PROT</name>
<proteinExistence type="predicted"/>
<dbReference type="Proteomes" id="UP000555728">
    <property type="component" value="Unassembled WGS sequence"/>
</dbReference>
<evidence type="ECO:0000256" key="1">
    <source>
        <dbReference type="SAM" id="MobiDB-lite"/>
    </source>
</evidence>
<evidence type="ECO:0000313" key="3">
    <source>
        <dbReference type="Proteomes" id="UP000555728"/>
    </source>
</evidence>
<reference evidence="2 3" key="1">
    <citation type="submission" date="2020-08" db="EMBL/GenBank/DDBJ databases">
        <title>Genome sequencing of Purple Non-Sulfur Bacteria from various extreme environments.</title>
        <authorList>
            <person name="Mayer M."/>
        </authorList>
    </citation>
    <scope>NUCLEOTIDE SEQUENCE [LARGE SCALE GENOMIC DNA]</scope>
    <source>
        <strain evidence="2 3">JA135</strain>
    </source>
</reference>
<keyword evidence="3" id="KW-1185">Reference proteome</keyword>
<comment type="caution">
    <text evidence="2">The sequence shown here is derived from an EMBL/GenBank/DDBJ whole genome shotgun (WGS) entry which is preliminary data.</text>
</comment>
<protein>
    <recommendedName>
        <fullName evidence="4">DUF3971 domain-containing protein</fullName>
    </recommendedName>
</protein>
<feature type="region of interest" description="Disordered" evidence="1">
    <location>
        <begin position="141"/>
        <end position="176"/>
    </location>
</feature>
<evidence type="ECO:0000313" key="2">
    <source>
        <dbReference type="EMBL" id="MBB4287289.1"/>
    </source>
</evidence>
<dbReference type="EMBL" id="JACIGI010000032">
    <property type="protein sequence ID" value="MBB4287289.1"/>
    <property type="molecule type" value="Genomic_DNA"/>
</dbReference>
<evidence type="ECO:0008006" key="4">
    <source>
        <dbReference type="Google" id="ProtNLM"/>
    </source>
</evidence>
<gene>
    <name evidence="2" type="ORF">GGD88_003035</name>
</gene>
<sequence length="1105" mass="112139">MTATSAKSHAVRVTLMRLGLVVGLVLLALVAAAWTLSRGPLDVPFLVPRIETALTDALDDAGLPLTATVGGAALTWGGPAAGLDVALRDVRLDASEAAPLARVGTVSVGLDPGALLHGELVLSDLVLLGPELTVRRGADGTLGVALQPPPAPTPDSTPDSTPAPNRDPAPSGPAVPATGLVQTWAWLADLGLTLRDAHVRVEDQALGRTWRLRASTLTVTRAGGALSLEGSLTLDDPQAPPATGTPAARPAAVDVALRHAPGTASGPRLASALVAFEHLDPGRDLAGLLGLPTLAGWRQPLSGTLTVDVDLAALTGPLPSDPLAVLRYASLSLGGAAGRAVLPAPVAHGYDLRGLALEARATRDAAGVLGLHLDTLTLGLDGTTVTADGRLTAPAGGPLDGTAALTLSAVDVPTVVRHWPPELADGARKWIDANLSDGRVAGASAVVTLGGPDWSGLTVTGLDGAAPVSGMTVRYLKGLPPASDARGTVRFGLDAVTIDIAGGGAGDLAVTGGTVAFTDFDADVERADMTFEIVGPLPAALALIDHDPLGYASQVGIDPGQTRGETRTTLTLGMPLLKDLALDALEIGVQANASGVALPGVALGQDLADGDLRLTLDGTGMDVTGTARVGGVPVRLDWRENFTDGAAFDRRYRVSGRLDNAARARFRLDGGPFQPPWMDGPVDATLTYTETAGRPGRLDADVDLSPTTLAVDPLGWRKPAGTPARAMIAGTFADAAMTVDFDVTTATDDAVRGQARLSGAGALRAVTLDRAALGATDVTARVTAPATAGDPYAFVVRGPSLDLRPLLAEDGAAGETTSAAPAQDPAETPPETPSGPPLDLSLDLARVRLTETVTLAGLRAGVTRDAAGRWAEAEADARIGADGPPLRLTLAPEGGDRRFTVTAGDAGAVARALDLTGQVRGGRLRLTGTLDARDAVQGRLEVTDFHLADAPVLARILSVAALTGILDELQGTGLSVSTLVAPFTYADSLLTLTEARANGPSLGVTANGTIDLAADGLDLEGVVVPLYLVNALVGNIPLVGDLLVGEKGGGVFAVAYRATGPIDDPAVSVNPLSVLTPGFLRGLFGALPEGNADRPVTMPSVGPPD</sequence>
<dbReference type="AlphaFoldDB" id="A0A7W6S337"/>
<dbReference type="RefSeq" id="WP_184436882.1">
    <property type="nucleotide sequence ID" value="NZ_JACIGI010000032.1"/>
</dbReference>
<accession>A0A7W6S337</accession>
<feature type="region of interest" description="Disordered" evidence="1">
    <location>
        <begin position="812"/>
        <end position="840"/>
    </location>
</feature>